<organism evidence="13 14">
    <name type="scientific">Salinisphaera orenii MK-B5</name>
    <dbReference type="NCBI Taxonomy" id="856730"/>
    <lineage>
        <taxon>Bacteria</taxon>
        <taxon>Pseudomonadati</taxon>
        <taxon>Pseudomonadota</taxon>
        <taxon>Gammaproteobacteria</taxon>
        <taxon>Salinisphaerales</taxon>
        <taxon>Salinisphaeraceae</taxon>
        <taxon>Salinisphaera</taxon>
    </lineage>
</organism>
<evidence type="ECO:0000256" key="5">
    <source>
        <dbReference type="ARBA" id="ARBA00022723"/>
    </source>
</evidence>
<dbReference type="NCBIfam" id="TIGR02150">
    <property type="entry name" value="IPP_isom_1"/>
    <property type="match status" value="1"/>
</dbReference>
<dbReference type="UniPathway" id="UPA00059">
    <property type="reaction ID" value="UER00104"/>
</dbReference>
<dbReference type="PIRSF" id="PIRSF018427">
    <property type="entry name" value="Isopntndiph_ism"/>
    <property type="match status" value="1"/>
</dbReference>
<feature type="binding site" evidence="10">
    <location>
        <position position="84"/>
    </location>
    <ligand>
        <name>Mn(2+)</name>
        <dbReference type="ChEBI" id="CHEBI:29035"/>
    </ligand>
</feature>
<feature type="binding site" evidence="10">
    <location>
        <position position="102"/>
    </location>
    <ligand>
        <name>Mg(2+)</name>
        <dbReference type="ChEBI" id="CHEBI:18420"/>
    </ligand>
</feature>
<keyword evidence="6 10" id="KW-0460">Magnesium</keyword>
<evidence type="ECO:0000256" key="4">
    <source>
        <dbReference type="ARBA" id="ARBA00022490"/>
    </source>
</evidence>
<dbReference type="InterPro" id="IPR056375">
    <property type="entry name" value="Idi_bact"/>
</dbReference>
<sequence length="196" mass="21861">MRPEIDASAAAPVVSFDDEPLIVVDSDDNVLGHMPKAEAHIGEGVLHRAFSIFLFDGNGNTLLQRRADGKQLWGGYWSNSCCSHPRRGESVDMAAVRRLREELGVDARLSFLYRFEYHARFGEAGSEHEMCSVYAARSDAPVSVNPNEISACRPVAPDTLDAELAAHPERYTPWLKMEWPRIRAAHWDTVEALAAR</sequence>
<evidence type="ECO:0000313" key="14">
    <source>
        <dbReference type="Proteomes" id="UP000283993"/>
    </source>
</evidence>
<keyword evidence="14" id="KW-1185">Reference proteome</keyword>
<comment type="similarity">
    <text evidence="2 10">Belongs to the IPP isomerase type 1 family.</text>
</comment>
<dbReference type="EC" id="5.3.3.2" evidence="3 10"/>
<comment type="cofactor">
    <cofactor evidence="10">
        <name>Mn(2+)</name>
        <dbReference type="ChEBI" id="CHEBI:29035"/>
    </cofactor>
    <text evidence="10">Binds 1 Mn(2+) ion per subunit.</text>
</comment>
<keyword evidence="9 10" id="KW-0413">Isomerase</keyword>
<dbReference type="PROSITE" id="PS51462">
    <property type="entry name" value="NUDIX"/>
    <property type="match status" value="1"/>
</dbReference>
<evidence type="ECO:0000259" key="12">
    <source>
        <dbReference type="PROSITE" id="PS51462"/>
    </source>
</evidence>
<dbReference type="RefSeq" id="WP_123630136.1">
    <property type="nucleotide sequence ID" value="NZ_AYKH01000003.1"/>
</dbReference>
<dbReference type="AlphaFoldDB" id="A0A423PVW7"/>
<dbReference type="InterPro" id="IPR000086">
    <property type="entry name" value="NUDIX_hydrolase_dom"/>
</dbReference>
<feature type="active site" evidence="10 11">
    <location>
        <position position="82"/>
    </location>
</feature>
<proteinExistence type="inferred from homology"/>
<dbReference type="EMBL" id="AYKH01000003">
    <property type="protein sequence ID" value="ROO29715.1"/>
    <property type="molecule type" value="Genomic_DNA"/>
</dbReference>
<dbReference type="HAMAP" id="MF_00202">
    <property type="entry name" value="Idi"/>
    <property type="match status" value="1"/>
</dbReference>
<feature type="binding site" evidence="10">
    <location>
        <position position="47"/>
    </location>
    <ligand>
        <name>Mn(2+)</name>
        <dbReference type="ChEBI" id="CHEBI:29035"/>
    </ligand>
</feature>
<dbReference type="GO" id="GO:0009240">
    <property type="term" value="P:isopentenyl diphosphate biosynthetic process"/>
    <property type="evidence" value="ECO:0007669"/>
    <property type="project" value="TreeGrafter"/>
</dbReference>
<evidence type="ECO:0000313" key="13">
    <source>
        <dbReference type="EMBL" id="ROO29715.1"/>
    </source>
</evidence>
<comment type="catalytic activity">
    <reaction evidence="10">
        <text>isopentenyl diphosphate = dimethylallyl diphosphate</text>
        <dbReference type="Rhea" id="RHEA:23284"/>
        <dbReference type="ChEBI" id="CHEBI:57623"/>
        <dbReference type="ChEBI" id="CHEBI:128769"/>
        <dbReference type="EC" id="5.3.3.2"/>
    </reaction>
</comment>
<gene>
    <name evidence="10" type="primary">idi</name>
    <name evidence="13" type="ORF">SAOR_02875</name>
</gene>
<evidence type="ECO:0000256" key="8">
    <source>
        <dbReference type="ARBA" id="ARBA00023229"/>
    </source>
</evidence>
<dbReference type="CDD" id="cd02885">
    <property type="entry name" value="NUDIX_IPP_Isomerase"/>
    <property type="match status" value="1"/>
</dbReference>
<dbReference type="Proteomes" id="UP000283993">
    <property type="component" value="Unassembled WGS sequence"/>
</dbReference>
<feature type="domain" description="Nudix hydrolase" evidence="12">
    <location>
        <begin position="45"/>
        <end position="177"/>
    </location>
</feature>
<dbReference type="NCBIfam" id="NF002995">
    <property type="entry name" value="PRK03759.1"/>
    <property type="match status" value="1"/>
</dbReference>
<comment type="pathway">
    <text evidence="1 10">Isoprenoid biosynthesis; dimethylallyl diphosphate biosynthesis; dimethylallyl diphosphate from isopentenyl diphosphate: step 1/1.</text>
</comment>
<evidence type="ECO:0000256" key="9">
    <source>
        <dbReference type="ARBA" id="ARBA00023235"/>
    </source>
</evidence>
<dbReference type="InterPro" id="IPR011876">
    <property type="entry name" value="IsopentenylPP_isomerase_typ1"/>
</dbReference>
<keyword evidence="8 10" id="KW-0414">Isoprene biosynthesis</keyword>
<feature type="binding site" evidence="10">
    <location>
        <position position="40"/>
    </location>
    <ligand>
        <name>Mn(2+)</name>
        <dbReference type="ChEBI" id="CHEBI:29035"/>
    </ligand>
</feature>
<keyword evidence="7 10" id="KW-0464">Manganese</keyword>
<dbReference type="InterPro" id="IPR015797">
    <property type="entry name" value="NUDIX_hydrolase-like_dom_sf"/>
</dbReference>
<name>A0A423PVW7_9GAMM</name>
<evidence type="ECO:0000256" key="7">
    <source>
        <dbReference type="ARBA" id="ARBA00023211"/>
    </source>
</evidence>
<comment type="subcellular location">
    <subcellularLocation>
        <location evidence="10">Cytoplasm</location>
    </subcellularLocation>
</comment>
<evidence type="ECO:0000256" key="10">
    <source>
        <dbReference type="HAMAP-Rule" id="MF_00202"/>
    </source>
</evidence>
<reference evidence="13 14" key="1">
    <citation type="submission" date="2013-10" db="EMBL/GenBank/DDBJ databases">
        <title>Salinisphaera orenii MK-B5 Genome Sequencing.</title>
        <authorList>
            <person name="Lai Q."/>
            <person name="Li C."/>
            <person name="Shao Z."/>
        </authorList>
    </citation>
    <scope>NUCLEOTIDE SEQUENCE [LARGE SCALE GENOMIC DNA]</scope>
    <source>
        <strain evidence="13 14">MK-B5</strain>
    </source>
</reference>
<feature type="active site" evidence="10 11">
    <location>
        <position position="129"/>
    </location>
</feature>
<comment type="caution">
    <text evidence="13">The sequence shown here is derived from an EMBL/GenBank/DDBJ whole genome shotgun (WGS) entry which is preliminary data.</text>
</comment>
<evidence type="ECO:0000256" key="6">
    <source>
        <dbReference type="ARBA" id="ARBA00022842"/>
    </source>
</evidence>
<dbReference type="PANTHER" id="PTHR10885">
    <property type="entry name" value="ISOPENTENYL-DIPHOSPHATE DELTA-ISOMERASE"/>
    <property type="match status" value="1"/>
</dbReference>
<evidence type="ECO:0000256" key="3">
    <source>
        <dbReference type="ARBA" id="ARBA00012057"/>
    </source>
</evidence>
<comment type="function">
    <text evidence="10">Catalyzes the 1,3-allylic rearrangement of the homoallylic substrate isopentenyl (IPP) to its highly electrophilic allylic isomer, dimethylallyl diphosphate (DMAPP).</text>
</comment>
<dbReference type="GO" id="GO:0004452">
    <property type="term" value="F:isopentenyl-diphosphate delta-isomerase activity"/>
    <property type="evidence" value="ECO:0007669"/>
    <property type="project" value="UniProtKB-UniRule"/>
</dbReference>
<dbReference type="GO" id="GO:0050992">
    <property type="term" value="P:dimethylallyl diphosphate biosynthetic process"/>
    <property type="evidence" value="ECO:0007669"/>
    <property type="project" value="UniProtKB-UniRule"/>
</dbReference>
<dbReference type="GO" id="GO:0046872">
    <property type="term" value="F:metal ion binding"/>
    <property type="evidence" value="ECO:0007669"/>
    <property type="project" value="UniProtKB-KW"/>
</dbReference>
<dbReference type="Pfam" id="PF00293">
    <property type="entry name" value="NUDIX"/>
    <property type="match status" value="1"/>
</dbReference>
<feature type="binding site" evidence="10">
    <location>
        <position position="127"/>
    </location>
    <ligand>
        <name>Mn(2+)</name>
        <dbReference type="ChEBI" id="CHEBI:29035"/>
    </ligand>
</feature>
<accession>A0A423PVW7</accession>
<dbReference type="PANTHER" id="PTHR10885:SF0">
    <property type="entry name" value="ISOPENTENYL-DIPHOSPHATE DELTA-ISOMERASE"/>
    <property type="match status" value="1"/>
</dbReference>
<dbReference type="Gene3D" id="3.90.79.10">
    <property type="entry name" value="Nucleoside Triphosphate Pyrophosphohydrolase"/>
    <property type="match status" value="1"/>
</dbReference>
<feature type="binding site" evidence="10">
    <location>
        <position position="129"/>
    </location>
    <ligand>
        <name>Mn(2+)</name>
        <dbReference type="ChEBI" id="CHEBI:29035"/>
    </ligand>
</feature>
<evidence type="ECO:0000256" key="2">
    <source>
        <dbReference type="ARBA" id="ARBA00007579"/>
    </source>
</evidence>
<comment type="cofactor">
    <cofactor evidence="10">
        <name>Mg(2+)</name>
        <dbReference type="ChEBI" id="CHEBI:18420"/>
    </cofactor>
    <text evidence="10">Binds 1 Mg(2+) ion per subunit. The magnesium ion binds only when substrate is bound.</text>
</comment>
<evidence type="ECO:0000256" key="1">
    <source>
        <dbReference type="ARBA" id="ARBA00004826"/>
    </source>
</evidence>
<protein>
    <recommendedName>
        <fullName evidence="3 10">Isopentenyl-diphosphate Delta-isomerase</fullName>
        <shortName evidence="10">IPP isomerase</shortName>
        <ecNumber evidence="3 10">5.3.3.2</ecNumber>
    </recommendedName>
    <alternativeName>
        <fullName evidence="10">IPP:DMAPP isomerase</fullName>
    </alternativeName>
    <alternativeName>
        <fullName evidence="10">Isopentenyl pyrophosphate isomerase</fullName>
    </alternativeName>
</protein>
<dbReference type="GO" id="GO:0005737">
    <property type="term" value="C:cytoplasm"/>
    <property type="evidence" value="ECO:0007669"/>
    <property type="project" value="UniProtKB-SubCell"/>
</dbReference>
<keyword evidence="5 10" id="KW-0479">Metal-binding</keyword>
<keyword evidence="4 10" id="KW-0963">Cytoplasm</keyword>
<dbReference type="SUPFAM" id="SSF55811">
    <property type="entry name" value="Nudix"/>
    <property type="match status" value="1"/>
</dbReference>
<evidence type="ECO:0000256" key="11">
    <source>
        <dbReference type="PIRSR" id="PIRSR018427-1"/>
    </source>
</evidence>